<keyword evidence="5 13" id="KW-0812">Transmembrane</keyword>
<organism evidence="14 15">
    <name type="scientific">Methanoculleus taiwanensis</name>
    <dbReference type="NCBI Taxonomy" id="1550565"/>
    <lineage>
        <taxon>Archaea</taxon>
        <taxon>Methanobacteriati</taxon>
        <taxon>Methanobacteriota</taxon>
        <taxon>Stenosarchaea group</taxon>
        <taxon>Methanomicrobia</taxon>
        <taxon>Methanomicrobiales</taxon>
        <taxon>Methanomicrobiaceae</taxon>
        <taxon>Methanoculleus</taxon>
    </lineage>
</organism>
<dbReference type="GO" id="GO:0005267">
    <property type="term" value="F:potassium channel activity"/>
    <property type="evidence" value="ECO:0007669"/>
    <property type="project" value="UniProtKB-KW"/>
</dbReference>
<evidence type="ECO:0000256" key="11">
    <source>
        <dbReference type="ARBA" id="ARBA00023303"/>
    </source>
</evidence>
<keyword evidence="4" id="KW-0633">Potassium transport</keyword>
<gene>
    <name evidence="14" type="ORF">ABH15_07125</name>
</gene>
<evidence type="ECO:0000313" key="15">
    <source>
        <dbReference type="Proteomes" id="UP000290932"/>
    </source>
</evidence>
<comment type="caution">
    <text evidence="14">The sequence shown here is derived from an EMBL/GenBank/DDBJ whole genome shotgun (WGS) entry which is preliminary data.</text>
</comment>
<dbReference type="Proteomes" id="UP000290932">
    <property type="component" value="Unassembled WGS sequence"/>
</dbReference>
<dbReference type="PANTHER" id="PTHR31462:SF5">
    <property type="entry name" value="ENDOSOMAL_LYSOSOMAL PROTON CHANNEL TMEM175"/>
    <property type="match status" value="1"/>
</dbReference>
<keyword evidence="10 13" id="KW-0472">Membrane</keyword>
<comment type="subcellular location">
    <subcellularLocation>
        <location evidence="1">Membrane</location>
        <topology evidence="1">Multi-pass membrane protein</topology>
    </subcellularLocation>
</comment>
<keyword evidence="8 13" id="KW-1133">Transmembrane helix</keyword>
<dbReference type="GO" id="GO:0016020">
    <property type="term" value="C:membrane"/>
    <property type="evidence" value="ECO:0007669"/>
    <property type="project" value="UniProtKB-SubCell"/>
</dbReference>
<dbReference type="AlphaFoldDB" id="A0A498H0T3"/>
<evidence type="ECO:0000256" key="10">
    <source>
        <dbReference type="ARBA" id="ARBA00023136"/>
    </source>
</evidence>
<keyword evidence="7" id="KW-0630">Potassium</keyword>
<feature type="transmembrane region" description="Helical" evidence="13">
    <location>
        <begin position="157"/>
        <end position="190"/>
    </location>
</feature>
<evidence type="ECO:0000256" key="1">
    <source>
        <dbReference type="ARBA" id="ARBA00004141"/>
    </source>
</evidence>
<evidence type="ECO:0000256" key="2">
    <source>
        <dbReference type="ARBA" id="ARBA00006920"/>
    </source>
</evidence>
<evidence type="ECO:0000256" key="13">
    <source>
        <dbReference type="SAM" id="Phobius"/>
    </source>
</evidence>
<feature type="transmembrane region" description="Helical" evidence="13">
    <location>
        <begin position="79"/>
        <end position="97"/>
    </location>
</feature>
<name>A0A498H0T3_9EURY</name>
<keyword evidence="6" id="KW-0631">Potassium channel</keyword>
<dbReference type="GO" id="GO:0015252">
    <property type="term" value="F:proton channel activity"/>
    <property type="evidence" value="ECO:0007669"/>
    <property type="project" value="InterPro"/>
</dbReference>
<accession>A0A498H0T3</accession>
<dbReference type="PANTHER" id="PTHR31462">
    <property type="entry name" value="ENDOSOMAL/LYSOSOMAL POTASSIUM CHANNEL TMEM175"/>
    <property type="match status" value="1"/>
</dbReference>
<evidence type="ECO:0000256" key="8">
    <source>
        <dbReference type="ARBA" id="ARBA00022989"/>
    </source>
</evidence>
<proteinExistence type="inferred from homology"/>
<evidence type="ECO:0000256" key="9">
    <source>
        <dbReference type="ARBA" id="ARBA00023065"/>
    </source>
</evidence>
<feature type="transmembrane region" description="Helical" evidence="13">
    <location>
        <begin position="109"/>
        <end position="133"/>
    </location>
</feature>
<keyword evidence="3" id="KW-0813">Transport</keyword>
<keyword evidence="9" id="KW-0406">Ion transport</keyword>
<keyword evidence="11" id="KW-0407">Ion channel</keyword>
<evidence type="ECO:0000256" key="6">
    <source>
        <dbReference type="ARBA" id="ARBA00022826"/>
    </source>
</evidence>
<comment type="catalytic activity">
    <reaction evidence="12">
        <text>K(+)(in) = K(+)(out)</text>
        <dbReference type="Rhea" id="RHEA:29463"/>
        <dbReference type="ChEBI" id="CHEBI:29103"/>
    </reaction>
</comment>
<evidence type="ECO:0000256" key="7">
    <source>
        <dbReference type="ARBA" id="ARBA00022958"/>
    </source>
</evidence>
<evidence type="ECO:0008006" key="16">
    <source>
        <dbReference type="Google" id="ProtNLM"/>
    </source>
</evidence>
<protein>
    <recommendedName>
        <fullName evidence="16">DUF1211 domain-containing protein</fullName>
    </recommendedName>
</protein>
<dbReference type="InterPro" id="IPR010617">
    <property type="entry name" value="TMEM175-like"/>
</dbReference>
<dbReference type="EMBL" id="LHQS01000002">
    <property type="protein sequence ID" value="RXE56541.1"/>
    <property type="molecule type" value="Genomic_DNA"/>
</dbReference>
<comment type="similarity">
    <text evidence="2">Belongs to the TMEM175 family.</text>
</comment>
<feature type="transmembrane region" description="Helical" evidence="13">
    <location>
        <begin position="50"/>
        <end position="67"/>
    </location>
</feature>
<evidence type="ECO:0000256" key="3">
    <source>
        <dbReference type="ARBA" id="ARBA00022448"/>
    </source>
</evidence>
<reference evidence="14 15" key="1">
    <citation type="journal article" date="2015" name="Int. J. Syst. Evol. Microbiol.">
        <title>Methanoculleus taiwanensis sp. nov., a methanogen isolated from deep marine sediment at the deformation front area near Taiwan.</title>
        <authorList>
            <person name="Weng C.Y."/>
            <person name="Chen S.C."/>
            <person name="Lai M.C."/>
            <person name="Wu S.Y."/>
            <person name="Lin S."/>
            <person name="Yang T.F."/>
            <person name="Chen P.C."/>
        </authorList>
    </citation>
    <scope>NUCLEOTIDE SEQUENCE [LARGE SCALE GENOMIC DNA]</scope>
    <source>
        <strain evidence="14 15">CYW4</strain>
    </source>
</reference>
<feature type="transmembrane region" description="Helical" evidence="13">
    <location>
        <begin position="12"/>
        <end position="30"/>
    </location>
</feature>
<dbReference type="Pfam" id="PF06736">
    <property type="entry name" value="TMEM175"/>
    <property type="match status" value="1"/>
</dbReference>
<evidence type="ECO:0000256" key="4">
    <source>
        <dbReference type="ARBA" id="ARBA00022538"/>
    </source>
</evidence>
<evidence type="ECO:0000313" key="14">
    <source>
        <dbReference type="EMBL" id="RXE56541.1"/>
    </source>
</evidence>
<keyword evidence="15" id="KW-1185">Reference proteome</keyword>
<evidence type="ECO:0000256" key="12">
    <source>
        <dbReference type="ARBA" id="ARBA00034430"/>
    </source>
</evidence>
<sequence length="195" mass="21457">MSTHRLEALTDGIFAIAMTLLVLNLDVPDVPLETAASAVPAFLLSNWPQFTNYAVAFFVLAGFWTVHHKQFHSIRHVTGPLLWLNILALLFVALVPFTTSLSGDYHPILLSAVIFDVNFLIIGIIYLVQWLYVSGNPERFLHASVDGHRIVQAKRRLLVLPLAATAALAISVIIAPGLNGFGYLIIPILLAALRR</sequence>
<evidence type="ECO:0000256" key="5">
    <source>
        <dbReference type="ARBA" id="ARBA00022692"/>
    </source>
</evidence>